<sequence>MDLPGVQPSITHAAVIPLDQAASSDDIGERSPIIDWDLSQVPRDSLAASFSFPDLGSSQAPLELETHSPSVDTTAKPQIQQQATITPSEELPELLSVNPDRAPTPLQEIVPSEENEVQNQDDGNEEDGYHILAYPINAWGQKVRTRHHRIVSKRLISSLIEAQKQEEAHLAMLEGHHRSYIQKRTSYATRRRTTPLPSNNQDSSRASTPYQPDSSHEDWNGTPPPPIKRRTYFKKATMSEHSENEYSPPVRTQPRHSHALRTYGQRKKSSKAEESEAIAHRDNKKGTLGKRLVSRLSESHTSHKSNMAVEKVEYVLIPAWKKRKDKPRVEDIKQHETPTVDPPQLKAAPKLTKLMSGPEPATKAVGESEQDQDNIPAPAPIATAQPPPPSQASDSPKVFGNWWIEAKPSHGT</sequence>
<gene>
    <name evidence="2" type="ORF">BGZ65_010666</name>
</gene>
<feature type="non-terminal residue" evidence="2">
    <location>
        <position position="1"/>
    </location>
</feature>
<reference evidence="2" key="1">
    <citation type="journal article" date="2020" name="Fungal Divers.">
        <title>Resolving the Mortierellaceae phylogeny through synthesis of multi-gene phylogenetics and phylogenomics.</title>
        <authorList>
            <person name="Vandepol N."/>
            <person name="Liber J."/>
            <person name="Desiro A."/>
            <person name="Na H."/>
            <person name="Kennedy M."/>
            <person name="Barry K."/>
            <person name="Grigoriev I.V."/>
            <person name="Miller A.N."/>
            <person name="O'Donnell K."/>
            <person name="Stajich J.E."/>
            <person name="Bonito G."/>
        </authorList>
    </citation>
    <scope>NUCLEOTIDE SEQUENCE</scope>
    <source>
        <strain evidence="2">MES-2147</strain>
    </source>
</reference>
<feature type="region of interest" description="Disordered" evidence="1">
    <location>
        <begin position="52"/>
        <end position="73"/>
    </location>
</feature>
<proteinExistence type="predicted"/>
<organism evidence="2 3">
    <name type="scientific">Modicella reniformis</name>
    <dbReference type="NCBI Taxonomy" id="1440133"/>
    <lineage>
        <taxon>Eukaryota</taxon>
        <taxon>Fungi</taxon>
        <taxon>Fungi incertae sedis</taxon>
        <taxon>Mucoromycota</taxon>
        <taxon>Mortierellomycotina</taxon>
        <taxon>Mortierellomycetes</taxon>
        <taxon>Mortierellales</taxon>
        <taxon>Mortierellaceae</taxon>
        <taxon>Modicella</taxon>
    </lineage>
</organism>
<name>A0A9P6LPQ6_9FUNG</name>
<feature type="region of interest" description="Disordered" evidence="1">
    <location>
        <begin position="323"/>
        <end position="412"/>
    </location>
</feature>
<feature type="compositionally biased region" description="Basic and acidic residues" evidence="1">
    <location>
        <begin position="327"/>
        <end position="338"/>
    </location>
</feature>
<protein>
    <submittedName>
        <fullName evidence="2">Uncharacterized protein</fullName>
    </submittedName>
</protein>
<feature type="compositionally biased region" description="Basic residues" evidence="1">
    <location>
        <begin position="253"/>
        <end position="269"/>
    </location>
</feature>
<feature type="region of interest" description="Disordered" evidence="1">
    <location>
        <begin position="186"/>
        <end position="279"/>
    </location>
</feature>
<feature type="compositionally biased region" description="Basic and acidic residues" evidence="1">
    <location>
        <begin position="270"/>
        <end position="279"/>
    </location>
</feature>
<dbReference type="OrthoDB" id="118550at2759"/>
<dbReference type="AlphaFoldDB" id="A0A9P6LPQ6"/>
<keyword evidence="3" id="KW-1185">Reference proteome</keyword>
<accession>A0A9P6LPQ6</accession>
<evidence type="ECO:0000313" key="3">
    <source>
        <dbReference type="Proteomes" id="UP000749646"/>
    </source>
</evidence>
<dbReference type="Proteomes" id="UP000749646">
    <property type="component" value="Unassembled WGS sequence"/>
</dbReference>
<comment type="caution">
    <text evidence="2">The sequence shown here is derived from an EMBL/GenBank/DDBJ whole genome shotgun (WGS) entry which is preliminary data.</text>
</comment>
<dbReference type="EMBL" id="JAAAHW010011108">
    <property type="protein sequence ID" value="KAF9921087.1"/>
    <property type="molecule type" value="Genomic_DNA"/>
</dbReference>
<evidence type="ECO:0000313" key="2">
    <source>
        <dbReference type="EMBL" id="KAF9921087.1"/>
    </source>
</evidence>
<feature type="compositionally biased region" description="Polar residues" evidence="1">
    <location>
        <begin position="195"/>
        <end position="213"/>
    </location>
</feature>
<evidence type="ECO:0000256" key="1">
    <source>
        <dbReference type="SAM" id="MobiDB-lite"/>
    </source>
</evidence>